<protein>
    <recommendedName>
        <fullName evidence="2">UPF0473 protein GCM10008906_06800</fullName>
    </recommendedName>
</protein>
<reference evidence="3 4" key="1">
    <citation type="journal article" date="2019" name="Int. J. Syst. Evol. Microbiol.">
        <title>The Global Catalogue of Microorganisms (GCM) 10K type strain sequencing project: providing services to taxonomists for standard genome sequencing and annotation.</title>
        <authorList>
            <consortium name="The Broad Institute Genomics Platform"/>
            <consortium name="The Broad Institute Genome Sequencing Center for Infectious Disease"/>
            <person name="Wu L."/>
            <person name="Ma J."/>
        </authorList>
    </citation>
    <scope>NUCLEOTIDE SEQUENCE [LARGE SCALE GENOMIC DNA]</scope>
    <source>
        <strain evidence="3 4">JCM 1407</strain>
    </source>
</reference>
<keyword evidence="4" id="KW-1185">Reference proteome</keyword>
<dbReference type="HAMAP" id="MF_01448">
    <property type="entry name" value="UPF0473"/>
    <property type="match status" value="1"/>
</dbReference>
<evidence type="ECO:0000313" key="4">
    <source>
        <dbReference type="Proteomes" id="UP001501510"/>
    </source>
</evidence>
<accession>A0ABN1JB87</accession>
<dbReference type="PANTHER" id="PTHR40066">
    <property type="entry name" value="UPF0473 PROTEIN CBO2561/CLC_2432"/>
    <property type="match status" value="1"/>
</dbReference>
<evidence type="ECO:0000256" key="2">
    <source>
        <dbReference type="HAMAP-Rule" id="MF_01448"/>
    </source>
</evidence>
<dbReference type="Proteomes" id="UP001501510">
    <property type="component" value="Unassembled WGS sequence"/>
</dbReference>
<evidence type="ECO:0000313" key="3">
    <source>
        <dbReference type="EMBL" id="GAA0734564.1"/>
    </source>
</evidence>
<evidence type="ECO:0000256" key="1">
    <source>
        <dbReference type="ARBA" id="ARBA00008439"/>
    </source>
</evidence>
<comment type="caution">
    <text evidence="3">The sequence shown here is derived from an EMBL/GenBank/DDBJ whole genome shotgun (WGS) entry which is preliminary data.</text>
</comment>
<dbReference type="RefSeq" id="WP_343758901.1">
    <property type="nucleotide sequence ID" value="NZ_BAAACG010000006.1"/>
</dbReference>
<dbReference type="PANTHER" id="PTHR40066:SF1">
    <property type="entry name" value="UPF0473 PROTEIN CBO2561_CLC_2432"/>
    <property type="match status" value="1"/>
</dbReference>
<dbReference type="InterPro" id="IPR009711">
    <property type="entry name" value="UPF0473"/>
</dbReference>
<name>A0ABN1JB87_9CLOT</name>
<gene>
    <name evidence="3" type="ORF">GCM10008906_06800</name>
</gene>
<dbReference type="Pfam" id="PF06949">
    <property type="entry name" value="DUF1292"/>
    <property type="match status" value="1"/>
</dbReference>
<organism evidence="3 4">
    <name type="scientific">Clostridium oceanicum</name>
    <dbReference type="NCBI Taxonomy" id="1543"/>
    <lineage>
        <taxon>Bacteria</taxon>
        <taxon>Bacillati</taxon>
        <taxon>Bacillota</taxon>
        <taxon>Clostridia</taxon>
        <taxon>Eubacteriales</taxon>
        <taxon>Clostridiaceae</taxon>
        <taxon>Clostridium</taxon>
    </lineage>
</organism>
<comment type="similarity">
    <text evidence="1 2">Belongs to the UPF0473 family.</text>
</comment>
<sequence length="85" mass="9695">MDNNVNVLTLKDENGKETEFEVLTKLDIENKEYVIVVPKDEDVDEAIALRIDSSDSGEELLLPVDDDKEFAMVSEAYELLFQENN</sequence>
<dbReference type="EMBL" id="BAAACG010000006">
    <property type="protein sequence ID" value="GAA0734564.1"/>
    <property type="molecule type" value="Genomic_DNA"/>
</dbReference>
<proteinExistence type="inferred from homology"/>